<name>A0A1T4KLX0_9BACT</name>
<organism evidence="1 2">
    <name type="scientific">Chitinophaga eiseniae</name>
    <dbReference type="NCBI Taxonomy" id="634771"/>
    <lineage>
        <taxon>Bacteria</taxon>
        <taxon>Pseudomonadati</taxon>
        <taxon>Bacteroidota</taxon>
        <taxon>Chitinophagia</taxon>
        <taxon>Chitinophagales</taxon>
        <taxon>Chitinophagaceae</taxon>
        <taxon>Chitinophaga</taxon>
    </lineage>
</organism>
<dbReference type="Proteomes" id="UP000190367">
    <property type="component" value="Unassembled WGS sequence"/>
</dbReference>
<proteinExistence type="predicted"/>
<gene>
    <name evidence="1" type="ORF">SAMN04488128_101203</name>
</gene>
<keyword evidence="2" id="KW-1185">Reference proteome</keyword>
<evidence type="ECO:0000313" key="1">
    <source>
        <dbReference type="EMBL" id="SJZ43399.1"/>
    </source>
</evidence>
<protein>
    <submittedName>
        <fullName evidence="1">Uncharacterized protein</fullName>
    </submittedName>
</protein>
<evidence type="ECO:0000313" key="2">
    <source>
        <dbReference type="Proteomes" id="UP000190367"/>
    </source>
</evidence>
<sequence>MANAFVLPVKAAQAIIEAVNNGSPSFRRPLTAGTIDTIKAKLLHYKAALHKQKR</sequence>
<dbReference type="EMBL" id="FUWZ01000001">
    <property type="protein sequence ID" value="SJZ43399.1"/>
    <property type="molecule type" value="Genomic_DNA"/>
</dbReference>
<dbReference type="RefSeq" id="WP_159455847.1">
    <property type="nucleotide sequence ID" value="NZ_FUWZ01000001.1"/>
</dbReference>
<accession>A0A1T4KLX0</accession>
<reference evidence="2" key="1">
    <citation type="submission" date="2017-02" db="EMBL/GenBank/DDBJ databases">
        <authorList>
            <person name="Varghese N."/>
            <person name="Submissions S."/>
        </authorList>
    </citation>
    <scope>NUCLEOTIDE SEQUENCE [LARGE SCALE GENOMIC DNA]</scope>
    <source>
        <strain evidence="2">DSM 22224</strain>
    </source>
</reference>
<dbReference type="AlphaFoldDB" id="A0A1T4KLX0"/>